<dbReference type="EMBL" id="PDNZ01000011">
    <property type="protein sequence ID" value="PWW81037.1"/>
    <property type="molecule type" value="Genomic_DNA"/>
</dbReference>
<comment type="function">
    <text evidence="13">In the presence of manganese, represses expression of mntH and mntS. Up-regulates expression of mntP.</text>
</comment>
<dbReference type="Gene3D" id="2.30.30.90">
    <property type="match status" value="1"/>
</dbReference>
<dbReference type="Gene3D" id="1.10.60.10">
    <property type="entry name" value="Iron dependent repressor, metal binding and dimerisation domain"/>
    <property type="match status" value="1"/>
</dbReference>
<dbReference type="InterPro" id="IPR036388">
    <property type="entry name" value="WH-like_DNA-bd_sf"/>
</dbReference>
<keyword evidence="5" id="KW-0963">Cytoplasm</keyword>
<evidence type="ECO:0000256" key="5">
    <source>
        <dbReference type="ARBA" id="ARBA00022490"/>
    </source>
</evidence>
<keyword evidence="9" id="KW-0238">DNA-binding</keyword>
<dbReference type="InterPro" id="IPR036390">
    <property type="entry name" value="WH_DNA-bd_sf"/>
</dbReference>
<dbReference type="InterPro" id="IPR001367">
    <property type="entry name" value="Fe_dep_repressor"/>
</dbReference>
<evidence type="ECO:0000256" key="1">
    <source>
        <dbReference type="ARBA" id="ARBA00004496"/>
    </source>
</evidence>
<dbReference type="InterPro" id="IPR007167">
    <property type="entry name" value="Fe-transptr_FeoA-like"/>
</dbReference>
<comment type="caution">
    <text evidence="16">The sequence shown here is derived from an EMBL/GenBank/DDBJ whole genome shotgun (WGS) entry which is preliminary data.</text>
</comment>
<keyword evidence="6" id="KW-0678">Repressor</keyword>
<dbReference type="InterPro" id="IPR036421">
    <property type="entry name" value="Fe_dep_repressor_sf"/>
</dbReference>
<evidence type="ECO:0000256" key="3">
    <source>
        <dbReference type="ARBA" id="ARBA00011738"/>
    </source>
</evidence>
<dbReference type="OrthoDB" id="9791355at2"/>
<comment type="subcellular location">
    <subcellularLocation>
        <location evidence="1">Cytoplasm</location>
    </subcellularLocation>
</comment>
<keyword evidence="11" id="KW-0804">Transcription</keyword>
<evidence type="ECO:0000256" key="9">
    <source>
        <dbReference type="ARBA" id="ARBA00023125"/>
    </source>
</evidence>
<dbReference type="GO" id="GO:0003700">
    <property type="term" value="F:DNA-binding transcription factor activity"/>
    <property type="evidence" value="ECO:0007669"/>
    <property type="project" value="InterPro"/>
</dbReference>
<dbReference type="GO" id="GO:0046914">
    <property type="term" value="F:transition metal ion binding"/>
    <property type="evidence" value="ECO:0007669"/>
    <property type="project" value="InterPro"/>
</dbReference>
<evidence type="ECO:0000256" key="13">
    <source>
        <dbReference type="ARBA" id="ARBA00025185"/>
    </source>
</evidence>
<dbReference type="Gene3D" id="1.10.10.10">
    <property type="entry name" value="Winged helix-like DNA-binding domain superfamily/Winged helix DNA-binding domain"/>
    <property type="match status" value="1"/>
</dbReference>
<accession>A0A317T5P2</accession>
<dbReference type="InterPro" id="IPR008988">
    <property type="entry name" value="Transcriptional_repressor_C"/>
</dbReference>
<evidence type="ECO:0000256" key="6">
    <source>
        <dbReference type="ARBA" id="ARBA00022491"/>
    </source>
</evidence>
<keyword evidence="8" id="KW-0805">Transcription regulation</keyword>
<dbReference type="RefSeq" id="WP_110024295.1">
    <property type="nucleotide sequence ID" value="NZ_PDNZ01000011.1"/>
</dbReference>
<comment type="similarity">
    <text evidence="2">Belongs to the DtxR/MntR family.</text>
</comment>
<gene>
    <name evidence="16" type="ORF">CR164_12285</name>
</gene>
<proteinExistence type="inferred from homology"/>
<dbReference type="SUPFAM" id="SSF46785">
    <property type="entry name" value="Winged helix' DNA-binding domain"/>
    <property type="match status" value="1"/>
</dbReference>
<evidence type="ECO:0000256" key="12">
    <source>
        <dbReference type="ARBA" id="ARBA00023211"/>
    </source>
</evidence>
<dbReference type="InterPro" id="IPR038157">
    <property type="entry name" value="FeoA_core_dom"/>
</dbReference>
<dbReference type="PANTHER" id="PTHR33238">
    <property type="entry name" value="IRON (METAL) DEPENDENT REPRESSOR, DTXR FAMILY"/>
    <property type="match status" value="1"/>
</dbReference>
<evidence type="ECO:0000256" key="14">
    <source>
        <dbReference type="ARBA" id="ARBA00032593"/>
    </source>
</evidence>
<dbReference type="InterPro" id="IPR022689">
    <property type="entry name" value="Iron_dep_repressor"/>
</dbReference>
<evidence type="ECO:0000313" key="17">
    <source>
        <dbReference type="Proteomes" id="UP000246278"/>
    </source>
</evidence>
<dbReference type="SUPFAM" id="SSF47979">
    <property type="entry name" value="Iron-dependent repressor protein, dimerization domain"/>
    <property type="match status" value="1"/>
</dbReference>
<evidence type="ECO:0000256" key="7">
    <source>
        <dbReference type="ARBA" id="ARBA00023004"/>
    </source>
</evidence>
<keyword evidence="12" id="KW-0464">Manganese</keyword>
<dbReference type="SMART" id="SM00899">
    <property type="entry name" value="FeoA"/>
    <property type="match status" value="1"/>
</dbReference>
<evidence type="ECO:0000313" key="16">
    <source>
        <dbReference type="EMBL" id="PWW81037.1"/>
    </source>
</evidence>
<dbReference type="Pfam" id="PF02742">
    <property type="entry name" value="Fe_dep_repr_C"/>
    <property type="match status" value="1"/>
</dbReference>
<evidence type="ECO:0000259" key="15">
    <source>
        <dbReference type="PROSITE" id="PS50944"/>
    </source>
</evidence>
<feature type="domain" description="HTH dtxR-type" evidence="15">
    <location>
        <begin position="2"/>
        <end position="63"/>
    </location>
</feature>
<evidence type="ECO:0000256" key="2">
    <source>
        <dbReference type="ARBA" id="ARBA00007871"/>
    </source>
</evidence>
<dbReference type="SUPFAM" id="SSF50037">
    <property type="entry name" value="C-terminal domain of transcriptional repressors"/>
    <property type="match status" value="1"/>
</dbReference>
<evidence type="ECO:0000256" key="10">
    <source>
        <dbReference type="ARBA" id="ARBA00023159"/>
    </source>
</evidence>
<comment type="subunit">
    <text evidence="3">Homodimer.</text>
</comment>
<keyword evidence="7" id="KW-0408">Iron</keyword>
<dbReference type="InterPro" id="IPR022687">
    <property type="entry name" value="HTH_DTXR"/>
</dbReference>
<evidence type="ECO:0000256" key="8">
    <source>
        <dbReference type="ARBA" id="ARBA00023015"/>
    </source>
</evidence>
<dbReference type="PANTHER" id="PTHR33238:SF11">
    <property type="entry name" value="TRANSCRIPTIONAL REGULATOR MNTR"/>
    <property type="match status" value="1"/>
</dbReference>
<protein>
    <recommendedName>
        <fullName evidence="4">Transcriptional regulator MntR</fullName>
    </recommendedName>
    <alternativeName>
        <fullName evidence="14">Manganese transport regulator</fullName>
    </alternativeName>
</protein>
<organism evidence="16 17">
    <name type="scientific">Prosthecochloris marina</name>
    <dbReference type="NCBI Taxonomy" id="2017681"/>
    <lineage>
        <taxon>Bacteria</taxon>
        <taxon>Pseudomonadati</taxon>
        <taxon>Chlorobiota</taxon>
        <taxon>Chlorobiia</taxon>
        <taxon>Chlorobiales</taxon>
        <taxon>Chlorobiaceae</taxon>
        <taxon>Prosthecochloris</taxon>
    </lineage>
</organism>
<dbReference type="Proteomes" id="UP000246278">
    <property type="component" value="Unassembled WGS sequence"/>
</dbReference>
<name>A0A317T5P2_9CHLB</name>
<dbReference type="GO" id="GO:0003677">
    <property type="term" value="F:DNA binding"/>
    <property type="evidence" value="ECO:0007669"/>
    <property type="project" value="UniProtKB-KW"/>
</dbReference>
<dbReference type="GO" id="GO:0045892">
    <property type="term" value="P:negative regulation of DNA-templated transcription"/>
    <property type="evidence" value="ECO:0007669"/>
    <property type="project" value="TreeGrafter"/>
</dbReference>
<dbReference type="GO" id="GO:0046983">
    <property type="term" value="F:protein dimerization activity"/>
    <property type="evidence" value="ECO:0007669"/>
    <property type="project" value="InterPro"/>
</dbReference>
<evidence type="ECO:0000256" key="11">
    <source>
        <dbReference type="ARBA" id="ARBA00023163"/>
    </source>
</evidence>
<dbReference type="AlphaFoldDB" id="A0A317T5P2"/>
<dbReference type="InterPro" id="IPR050536">
    <property type="entry name" value="DtxR_MntR_Metal-Reg"/>
</dbReference>
<dbReference type="Pfam" id="PF01325">
    <property type="entry name" value="Fe_dep_repress"/>
    <property type="match status" value="1"/>
</dbReference>
<dbReference type="PROSITE" id="PS50944">
    <property type="entry name" value="HTH_DTXR"/>
    <property type="match status" value="1"/>
</dbReference>
<dbReference type="Pfam" id="PF04023">
    <property type="entry name" value="FeoA"/>
    <property type="match status" value="1"/>
</dbReference>
<dbReference type="SMART" id="SM00529">
    <property type="entry name" value="HTH_DTXR"/>
    <property type="match status" value="1"/>
</dbReference>
<keyword evidence="10" id="KW-0010">Activator</keyword>
<dbReference type="GO" id="GO:0005737">
    <property type="term" value="C:cytoplasm"/>
    <property type="evidence" value="ECO:0007669"/>
    <property type="project" value="UniProtKB-SubCell"/>
</dbReference>
<sequence length="219" mass="24182">MLSESSEMYIQTVFRLSEKNGEVTIGMIAEAMGYSLSTVSEKVKKLTDQGLLLHEWREGVALSNDGRRLAAKLLRKRRLVETFLVRMAGYSPYEVHEDACRLEHVVSERLTDALDKMLGYPARDPHGHPIPSAEGELNGRETVPLSAIAPGSQAKVSAICTTDIEKMKYINQLGFLPDNMCRVIEKAPFDGPVMVAMNGKNVPVSLSLASLIEVETFDS</sequence>
<evidence type="ECO:0000256" key="4">
    <source>
        <dbReference type="ARBA" id="ARBA00022386"/>
    </source>
</evidence>
<reference evidence="17" key="1">
    <citation type="submission" date="2017-10" db="EMBL/GenBank/DDBJ databases">
        <authorList>
            <person name="Gaisin V.A."/>
            <person name="Rysina M.S."/>
            <person name="Grouzdev D.S."/>
        </authorList>
    </citation>
    <scope>NUCLEOTIDE SEQUENCE [LARGE SCALE GENOMIC DNA]</scope>
    <source>
        <strain evidence="17">V1</strain>
    </source>
</reference>
<keyword evidence="17" id="KW-1185">Reference proteome</keyword>